<reference evidence="2" key="2">
    <citation type="submission" date="2025-09" db="UniProtKB">
        <authorList>
            <consortium name="Ensembl"/>
        </authorList>
    </citation>
    <scope>IDENTIFICATION</scope>
</reference>
<sequence length="108" mass="11757">MFFTLPRPTPGYIRLLQVSNVDFFLSVPAGMAMFMGAVGIGVCGYSSRQLTMNHQPSSRVLKWAGNMPSDLRVPTAGYRSPPLDVPRRSGAYHGISPPSFVAQKVSVK</sequence>
<keyword evidence="1" id="KW-0472">Membrane</keyword>
<evidence type="ECO:0000256" key="1">
    <source>
        <dbReference type="SAM" id="Phobius"/>
    </source>
</evidence>
<reference evidence="2" key="1">
    <citation type="submission" date="2025-08" db="UniProtKB">
        <authorList>
            <consortium name="Ensembl"/>
        </authorList>
    </citation>
    <scope>IDENTIFICATION</scope>
</reference>
<evidence type="ECO:0000313" key="2">
    <source>
        <dbReference type="Ensembl" id="ENSPMGP00000013744.1"/>
    </source>
</evidence>
<keyword evidence="1" id="KW-0812">Transmembrane</keyword>
<proteinExistence type="predicted"/>
<protein>
    <submittedName>
        <fullName evidence="2">Uncharacterized protein</fullName>
    </submittedName>
</protein>
<dbReference type="Ensembl" id="ENSPMGT00000014672.1">
    <property type="protein sequence ID" value="ENSPMGP00000013744.1"/>
    <property type="gene ID" value="ENSPMGG00000011303.1"/>
</dbReference>
<dbReference type="Proteomes" id="UP000261520">
    <property type="component" value="Unplaced"/>
</dbReference>
<organism evidence="2 3">
    <name type="scientific">Periophthalmus magnuspinnatus</name>
    <dbReference type="NCBI Taxonomy" id="409849"/>
    <lineage>
        <taxon>Eukaryota</taxon>
        <taxon>Metazoa</taxon>
        <taxon>Chordata</taxon>
        <taxon>Craniata</taxon>
        <taxon>Vertebrata</taxon>
        <taxon>Euteleostomi</taxon>
        <taxon>Actinopterygii</taxon>
        <taxon>Neopterygii</taxon>
        <taxon>Teleostei</taxon>
        <taxon>Neoteleostei</taxon>
        <taxon>Acanthomorphata</taxon>
        <taxon>Gobiaria</taxon>
        <taxon>Gobiiformes</taxon>
        <taxon>Gobioidei</taxon>
        <taxon>Gobiidae</taxon>
        <taxon>Oxudercinae</taxon>
        <taxon>Periophthalmus</taxon>
    </lineage>
</organism>
<dbReference type="AlphaFoldDB" id="A0A3B4AAT9"/>
<keyword evidence="3" id="KW-1185">Reference proteome</keyword>
<accession>A0A3B4AAT9</accession>
<keyword evidence="1" id="KW-1133">Transmembrane helix</keyword>
<evidence type="ECO:0000313" key="3">
    <source>
        <dbReference type="Proteomes" id="UP000261520"/>
    </source>
</evidence>
<name>A0A3B4AAT9_9GOBI</name>
<feature type="transmembrane region" description="Helical" evidence="1">
    <location>
        <begin position="23"/>
        <end position="45"/>
    </location>
</feature>